<reference evidence="1 2" key="1">
    <citation type="submission" date="2020-08" db="EMBL/GenBank/DDBJ databases">
        <title>Genomic Encyclopedia of Type Strains, Phase IV (KMG-IV): sequencing the most valuable type-strain genomes for metagenomic binning, comparative biology and taxonomic classification.</title>
        <authorList>
            <person name="Goeker M."/>
        </authorList>
    </citation>
    <scope>NUCLEOTIDE SEQUENCE [LARGE SCALE GENOMIC DNA]</scope>
    <source>
        <strain evidence="1 2">DSM 27165</strain>
    </source>
</reference>
<dbReference type="Proteomes" id="UP000575898">
    <property type="component" value="Unassembled WGS sequence"/>
</dbReference>
<proteinExistence type="predicted"/>
<accession>A0A840MQC6</accession>
<keyword evidence="2" id="KW-1185">Reference proteome</keyword>
<dbReference type="AlphaFoldDB" id="A0A840MQC6"/>
<gene>
    <name evidence="1" type="ORF">HNQ59_003965</name>
</gene>
<organism evidence="1 2">
    <name type="scientific">Chitinivorax tropicus</name>
    <dbReference type="NCBI Taxonomy" id="714531"/>
    <lineage>
        <taxon>Bacteria</taxon>
        <taxon>Pseudomonadati</taxon>
        <taxon>Pseudomonadota</taxon>
        <taxon>Betaproteobacteria</taxon>
        <taxon>Chitinivorax</taxon>
    </lineage>
</organism>
<sequence length="41" mass="4289">MHTFLTVTGVLAGGALAPAAYAKTLIQKSVKLASDYKADCY</sequence>
<protein>
    <submittedName>
        <fullName evidence="1">Uncharacterized protein</fullName>
    </submittedName>
</protein>
<evidence type="ECO:0000313" key="2">
    <source>
        <dbReference type="Proteomes" id="UP000575898"/>
    </source>
</evidence>
<dbReference type="EMBL" id="JACHHY010000066">
    <property type="protein sequence ID" value="MBB5020640.1"/>
    <property type="molecule type" value="Genomic_DNA"/>
</dbReference>
<comment type="caution">
    <text evidence="1">The sequence shown here is derived from an EMBL/GenBank/DDBJ whole genome shotgun (WGS) entry which is preliminary data.</text>
</comment>
<name>A0A840MQC6_9PROT</name>
<evidence type="ECO:0000313" key="1">
    <source>
        <dbReference type="EMBL" id="MBB5020640.1"/>
    </source>
</evidence>